<dbReference type="PANTHER" id="PTHR36435:SF1">
    <property type="entry name" value="CAAX AMINO TERMINAL PROTEASE FAMILY PROTEIN"/>
    <property type="match status" value="1"/>
</dbReference>
<dbReference type="PANTHER" id="PTHR36435">
    <property type="entry name" value="SLR1288 PROTEIN"/>
    <property type="match status" value="1"/>
</dbReference>
<dbReference type="Pfam" id="PF02517">
    <property type="entry name" value="Rce1-like"/>
    <property type="match status" value="1"/>
</dbReference>
<dbReference type="OrthoDB" id="9782250at2"/>
<feature type="transmembrane region" description="Helical" evidence="1">
    <location>
        <begin position="88"/>
        <end position="109"/>
    </location>
</feature>
<comment type="caution">
    <text evidence="3">The sequence shown here is derived from an EMBL/GenBank/DDBJ whole genome shotgun (WGS) entry which is preliminary data.</text>
</comment>
<evidence type="ECO:0000259" key="2">
    <source>
        <dbReference type="Pfam" id="PF02517"/>
    </source>
</evidence>
<dbReference type="RefSeq" id="WP_041055371.1">
    <property type="nucleotide sequence ID" value="NZ_JXRR01000008.1"/>
</dbReference>
<feature type="transmembrane region" description="Helical" evidence="1">
    <location>
        <begin position="12"/>
        <end position="30"/>
    </location>
</feature>
<evidence type="ECO:0000256" key="1">
    <source>
        <dbReference type="SAM" id="Phobius"/>
    </source>
</evidence>
<feature type="transmembrane region" description="Helical" evidence="1">
    <location>
        <begin position="50"/>
        <end position="68"/>
    </location>
</feature>
<keyword evidence="4" id="KW-1185">Reference proteome</keyword>
<dbReference type="EMBL" id="JXRR01000008">
    <property type="protein sequence ID" value="KIL51037.1"/>
    <property type="molecule type" value="Genomic_DNA"/>
</dbReference>
<organism evidence="3 4">
    <name type="scientific">Jeotgalibacillus campisalis</name>
    <dbReference type="NCBI Taxonomy" id="220754"/>
    <lineage>
        <taxon>Bacteria</taxon>
        <taxon>Bacillati</taxon>
        <taxon>Bacillota</taxon>
        <taxon>Bacilli</taxon>
        <taxon>Bacillales</taxon>
        <taxon>Caryophanaceae</taxon>
        <taxon>Jeotgalibacillus</taxon>
    </lineage>
</organism>
<gene>
    <name evidence="3" type="ORF">KR50_09180</name>
</gene>
<feature type="domain" description="CAAX prenyl protease 2/Lysostaphin resistance protein A-like" evidence="2">
    <location>
        <begin position="136"/>
        <end position="221"/>
    </location>
</feature>
<reference evidence="3 4" key="1">
    <citation type="submission" date="2015-01" db="EMBL/GenBank/DDBJ databases">
        <title>Jeotgalibacillus campisalis genome sequencing.</title>
        <authorList>
            <person name="Goh K.M."/>
            <person name="Chan K.-G."/>
            <person name="Yaakop A.S."/>
            <person name="Ee R."/>
            <person name="Gan H.M."/>
            <person name="Chan C.S."/>
        </authorList>
    </citation>
    <scope>NUCLEOTIDE SEQUENCE [LARGE SCALE GENOMIC DNA]</scope>
    <source>
        <strain evidence="3 4">SF-57</strain>
    </source>
</reference>
<dbReference type="InterPro" id="IPR003675">
    <property type="entry name" value="Rce1/LyrA-like_dom"/>
</dbReference>
<dbReference type="GO" id="GO:0080120">
    <property type="term" value="P:CAAX-box protein maturation"/>
    <property type="evidence" value="ECO:0007669"/>
    <property type="project" value="UniProtKB-ARBA"/>
</dbReference>
<keyword evidence="1" id="KW-1133">Transmembrane helix</keyword>
<protein>
    <recommendedName>
        <fullName evidence="2">CAAX prenyl protease 2/Lysostaphin resistance protein A-like domain-containing protein</fullName>
    </recommendedName>
</protein>
<dbReference type="PATRIC" id="fig|220754.4.peg.938"/>
<keyword evidence="1" id="KW-0472">Membrane</keyword>
<name>A0A0C2VQ65_9BACL</name>
<feature type="transmembrane region" description="Helical" evidence="1">
    <location>
        <begin position="209"/>
        <end position="229"/>
    </location>
</feature>
<feature type="transmembrane region" description="Helical" evidence="1">
    <location>
        <begin position="129"/>
        <end position="148"/>
    </location>
</feature>
<feature type="transmembrane region" description="Helical" evidence="1">
    <location>
        <begin position="169"/>
        <end position="189"/>
    </location>
</feature>
<sequence length="230" mass="25785">MKEIMTEMKWTYRELFVLLALVLIVVPIFIEELLQNRLVDLIGNQLYSGTLTGLIMAIVFMLGVYFVLLKPRGLGWEAVGICSFPKKYWTAVAGWTVVMIAGSITIVVGMDLLGFGTDNAKTESLKMEINWFTFGIAFVSAAIISPIYEEIFYRGFLYKWFKVKWGIPAGILFSSIIFTVVHIPTYNTLPVNFVSGIIFAWTYEKSGSILPAMIIHSILNGLAVVLTALF</sequence>
<proteinExistence type="predicted"/>
<keyword evidence="1" id="KW-0812">Transmembrane</keyword>
<dbReference type="Proteomes" id="UP000031972">
    <property type="component" value="Unassembled WGS sequence"/>
</dbReference>
<accession>A0A0C2VQ65</accession>
<dbReference type="AlphaFoldDB" id="A0A0C2VQ65"/>
<dbReference type="InterPro" id="IPR052710">
    <property type="entry name" value="CAAX_protease"/>
</dbReference>
<evidence type="ECO:0000313" key="4">
    <source>
        <dbReference type="Proteomes" id="UP000031972"/>
    </source>
</evidence>
<evidence type="ECO:0000313" key="3">
    <source>
        <dbReference type="EMBL" id="KIL51037.1"/>
    </source>
</evidence>
<dbReference type="GO" id="GO:0004175">
    <property type="term" value="F:endopeptidase activity"/>
    <property type="evidence" value="ECO:0007669"/>
    <property type="project" value="UniProtKB-ARBA"/>
</dbReference>